<dbReference type="Pfam" id="PF15256">
    <property type="entry name" value="SPATIAL"/>
    <property type="match status" value="1"/>
</dbReference>
<dbReference type="PANTHER" id="PTHR33772">
    <property type="entry name" value="THYMUS, BRAIN AND TESTES-ASSOCIATED"/>
    <property type="match status" value="1"/>
</dbReference>
<dbReference type="AlphaFoldDB" id="A0A8B9HN38"/>
<proteinExistence type="predicted"/>
<name>A0A8B9HN38_ASTMX</name>
<dbReference type="Proteomes" id="UP000694621">
    <property type="component" value="Unplaced"/>
</dbReference>
<dbReference type="Ensembl" id="ENSAMXT00005017270.1">
    <property type="protein sequence ID" value="ENSAMXP00005015640.1"/>
    <property type="gene ID" value="ENSAMXG00005008224.1"/>
</dbReference>
<dbReference type="InterPro" id="IPR037394">
    <property type="entry name" value="TBATA-like"/>
</dbReference>
<accession>A0A8B9HN38</accession>
<protein>
    <submittedName>
        <fullName evidence="2">Uncharacterized protein</fullName>
    </submittedName>
</protein>
<sequence>MEVSEEVKGRASISQSAPNKPSFLSPAQFITDLSRVTSRGSTRFGFLSHNSFFSRHNPHPHRVTHISGGLLHTTETVVPLIIFMIYLHKSLVPEQKNRESLNMLLSVLQNRQNRPTPAGMTAQEITQHATLHIKQPANEDEDPPRRKTQYSAQTGRIIPSSSWGTKRRDTATGHRRPATHRSQPTSLDGQELRVIHLNCPDHTFFNYLLTYLYIYSILNCIMHQYTSLPLTQSYTCTLTQHTFSHLLNDAPEHTCPLTDVPEHFFLSQSLCSVCRMTLCCCKYDTPAVRPSPPQSTIQQFIRLLRKQGGESWESQINDQQSQSSSSERCSVLHSRNFIPINVSIDFPLF</sequence>
<reference evidence="2" key="1">
    <citation type="submission" date="2025-08" db="UniProtKB">
        <authorList>
            <consortium name="Ensembl"/>
        </authorList>
    </citation>
    <scope>IDENTIFICATION</scope>
</reference>
<evidence type="ECO:0000256" key="1">
    <source>
        <dbReference type="SAM" id="MobiDB-lite"/>
    </source>
</evidence>
<organism evidence="2 3">
    <name type="scientific">Astyanax mexicanus</name>
    <name type="common">Blind cave fish</name>
    <name type="synonym">Astyanax fasciatus mexicanus</name>
    <dbReference type="NCBI Taxonomy" id="7994"/>
    <lineage>
        <taxon>Eukaryota</taxon>
        <taxon>Metazoa</taxon>
        <taxon>Chordata</taxon>
        <taxon>Craniata</taxon>
        <taxon>Vertebrata</taxon>
        <taxon>Euteleostomi</taxon>
        <taxon>Actinopterygii</taxon>
        <taxon>Neopterygii</taxon>
        <taxon>Teleostei</taxon>
        <taxon>Ostariophysi</taxon>
        <taxon>Characiformes</taxon>
        <taxon>Characoidei</taxon>
        <taxon>Acestrorhamphidae</taxon>
        <taxon>Acestrorhamphinae</taxon>
        <taxon>Astyanax</taxon>
    </lineage>
</organism>
<evidence type="ECO:0000313" key="3">
    <source>
        <dbReference type="Proteomes" id="UP000694621"/>
    </source>
</evidence>
<dbReference type="PANTHER" id="PTHR33772:SF1">
    <property type="entry name" value="PROTEIN TBATA"/>
    <property type="match status" value="1"/>
</dbReference>
<feature type="region of interest" description="Disordered" evidence="1">
    <location>
        <begin position="134"/>
        <end position="187"/>
    </location>
</feature>
<feature type="compositionally biased region" description="Polar residues" evidence="1">
    <location>
        <begin position="149"/>
        <end position="164"/>
    </location>
</feature>
<evidence type="ECO:0000313" key="2">
    <source>
        <dbReference type="Ensembl" id="ENSAMXP00005015640.1"/>
    </source>
</evidence>